<evidence type="ECO:0000313" key="7">
    <source>
        <dbReference type="EMBL" id="CZR65128.1"/>
    </source>
</evidence>
<evidence type="ECO:0000256" key="6">
    <source>
        <dbReference type="SAM" id="Phobius"/>
    </source>
</evidence>
<dbReference type="Proteomes" id="UP000184330">
    <property type="component" value="Unassembled WGS sequence"/>
</dbReference>
<feature type="transmembrane region" description="Helical" evidence="6">
    <location>
        <begin position="417"/>
        <end position="442"/>
    </location>
</feature>
<dbReference type="SUPFAM" id="SSF103473">
    <property type="entry name" value="MFS general substrate transporter"/>
    <property type="match status" value="1"/>
</dbReference>
<dbReference type="InterPro" id="IPR036259">
    <property type="entry name" value="MFS_trans_sf"/>
</dbReference>
<keyword evidence="2" id="KW-0813">Transport</keyword>
<evidence type="ECO:0000313" key="8">
    <source>
        <dbReference type="Proteomes" id="UP000184330"/>
    </source>
</evidence>
<protein>
    <submittedName>
        <fullName evidence="7">Uncharacterized protein</fullName>
    </submittedName>
</protein>
<evidence type="ECO:0000256" key="1">
    <source>
        <dbReference type="ARBA" id="ARBA00004141"/>
    </source>
</evidence>
<organism evidence="7 8">
    <name type="scientific">Phialocephala subalpina</name>
    <dbReference type="NCBI Taxonomy" id="576137"/>
    <lineage>
        <taxon>Eukaryota</taxon>
        <taxon>Fungi</taxon>
        <taxon>Dikarya</taxon>
        <taxon>Ascomycota</taxon>
        <taxon>Pezizomycotina</taxon>
        <taxon>Leotiomycetes</taxon>
        <taxon>Helotiales</taxon>
        <taxon>Mollisiaceae</taxon>
        <taxon>Phialocephala</taxon>
        <taxon>Phialocephala fortinii species complex</taxon>
    </lineage>
</organism>
<feature type="transmembrane region" description="Helical" evidence="6">
    <location>
        <begin position="106"/>
        <end position="123"/>
    </location>
</feature>
<dbReference type="PANTHER" id="PTHR23502">
    <property type="entry name" value="MAJOR FACILITATOR SUPERFAMILY"/>
    <property type="match status" value="1"/>
</dbReference>
<dbReference type="Gene3D" id="1.20.1250.20">
    <property type="entry name" value="MFS general substrate transporter like domains"/>
    <property type="match status" value="1"/>
</dbReference>
<keyword evidence="4 6" id="KW-1133">Transmembrane helix</keyword>
<accession>A0A1L7XJE1</accession>
<feature type="transmembrane region" description="Helical" evidence="6">
    <location>
        <begin position="393"/>
        <end position="411"/>
    </location>
</feature>
<sequence length="492" mass="53397">MATPVVMPLKILEHAAGVGHHVPGTVVLDTHTNMVELELSCLGKGTGKNAEVILVPQPSNDLNDPLNWPLWQRDCILLLYCFCTLCAAGAAGIFISVCARKYGKRPASLFSMSTVLAGCIWAGRAQSYGSLVGAQVVQGLGLAVFESITFAIRWVFYLLSVFVGIGWLCCVFFGCETAFNRRAVYNLDTNSLDAVHKIDSHKRASVAHEEVLAKTETKASTTTHTRESFLKRMRPYHGPFWDESLLKMITRPFFLLIHPVVAWSILIVSFCSVWVIGILSLPKIISKKSVIFEDFLLVTDKSYSLLVNDVPLVSDVLLVTYITPLLFYSFLVCRGAMLTPNGCRSLVIAQIFSAPPYLLNTAQLGYIGFGPVIGGSLGCILCGALSDPVATDASPTIISTVGYFLFGNLITEGKSPVAAAAMWGLVFVSVQVAAVSTVKNFLRFGFSSKGAASMFDIIGGVQLGSSLTTIPVYIFGKRITAWWHSNNALRVN</sequence>
<dbReference type="GO" id="GO:0022857">
    <property type="term" value="F:transmembrane transporter activity"/>
    <property type="evidence" value="ECO:0007669"/>
    <property type="project" value="TreeGrafter"/>
</dbReference>
<dbReference type="OrthoDB" id="2585655at2759"/>
<feature type="transmembrane region" description="Helical" evidence="6">
    <location>
        <begin position="454"/>
        <end position="475"/>
    </location>
</feature>
<keyword evidence="3 6" id="KW-0812">Transmembrane</keyword>
<evidence type="ECO:0000256" key="5">
    <source>
        <dbReference type="ARBA" id="ARBA00023136"/>
    </source>
</evidence>
<feature type="transmembrane region" description="Helical" evidence="6">
    <location>
        <begin position="312"/>
        <end position="331"/>
    </location>
</feature>
<feature type="transmembrane region" description="Helical" evidence="6">
    <location>
        <begin position="154"/>
        <end position="175"/>
    </location>
</feature>
<gene>
    <name evidence="7" type="ORF">PAC_15028</name>
</gene>
<name>A0A1L7XJE1_9HELO</name>
<evidence type="ECO:0000256" key="3">
    <source>
        <dbReference type="ARBA" id="ARBA00022692"/>
    </source>
</evidence>
<dbReference type="PANTHER" id="PTHR23502:SF132">
    <property type="entry name" value="POLYAMINE TRANSPORTER 2-RELATED"/>
    <property type="match status" value="1"/>
</dbReference>
<feature type="transmembrane region" description="Helical" evidence="6">
    <location>
        <begin position="77"/>
        <end position="99"/>
    </location>
</feature>
<keyword evidence="8" id="KW-1185">Reference proteome</keyword>
<proteinExistence type="predicted"/>
<feature type="transmembrane region" description="Helical" evidence="6">
    <location>
        <begin position="253"/>
        <end position="279"/>
    </location>
</feature>
<dbReference type="STRING" id="576137.A0A1L7XJE1"/>
<dbReference type="GO" id="GO:0005886">
    <property type="term" value="C:plasma membrane"/>
    <property type="evidence" value="ECO:0007669"/>
    <property type="project" value="TreeGrafter"/>
</dbReference>
<comment type="subcellular location">
    <subcellularLocation>
        <location evidence="1">Membrane</location>
        <topology evidence="1">Multi-pass membrane protein</topology>
    </subcellularLocation>
</comment>
<evidence type="ECO:0000256" key="4">
    <source>
        <dbReference type="ARBA" id="ARBA00022989"/>
    </source>
</evidence>
<keyword evidence="5 6" id="KW-0472">Membrane</keyword>
<dbReference type="AlphaFoldDB" id="A0A1L7XJE1"/>
<dbReference type="EMBL" id="FJOG01000029">
    <property type="protein sequence ID" value="CZR65128.1"/>
    <property type="molecule type" value="Genomic_DNA"/>
</dbReference>
<evidence type="ECO:0000256" key="2">
    <source>
        <dbReference type="ARBA" id="ARBA00022448"/>
    </source>
</evidence>
<reference evidence="7 8" key="1">
    <citation type="submission" date="2016-03" db="EMBL/GenBank/DDBJ databases">
        <authorList>
            <person name="Ploux O."/>
        </authorList>
    </citation>
    <scope>NUCLEOTIDE SEQUENCE [LARGE SCALE GENOMIC DNA]</scope>
    <source>
        <strain evidence="7 8">UAMH 11012</strain>
    </source>
</reference>